<dbReference type="InterPro" id="IPR004332">
    <property type="entry name" value="Transposase_MuDR"/>
</dbReference>
<dbReference type="AlphaFoldDB" id="A0A0B2RU63"/>
<proteinExistence type="predicted"/>
<dbReference type="Pfam" id="PF10551">
    <property type="entry name" value="MULE"/>
    <property type="match status" value="1"/>
</dbReference>
<dbReference type="EMBL" id="KN648405">
    <property type="protein sequence ID" value="KHN35347.1"/>
    <property type="molecule type" value="Genomic_DNA"/>
</dbReference>
<evidence type="ECO:0000256" key="3">
    <source>
        <dbReference type="ARBA" id="ARBA00022833"/>
    </source>
</evidence>
<protein>
    <recommendedName>
        <fullName evidence="5">SWIM-type domain-containing protein</fullName>
    </recommendedName>
</protein>
<organism evidence="6">
    <name type="scientific">Glycine soja</name>
    <name type="common">Wild soybean</name>
    <dbReference type="NCBI Taxonomy" id="3848"/>
    <lineage>
        <taxon>Eukaryota</taxon>
        <taxon>Viridiplantae</taxon>
        <taxon>Streptophyta</taxon>
        <taxon>Embryophyta</taxon>
        <taxon>Tracheophyta</taxon>
        <taxon>Spermatophyta</taxon>
        <taxon>Magnoliopsida</taxon>
        <taxon>eudicotyledons</taxon>
        <taxon>Gunneridae</taxon>
        <taxon>Pentapetalae</taxon>
        <taxon>rosids</taxon>
        <taxon>fabids</taxon>
        <taxon>Fabales</taxon>
        <taxon>Fabaceae</taxon>
        <taxon>Papilionoideae</taxon>
        <taxon>50 kb inversion clade</taxon>
        <taxon>NPAAA clade</taxon>
        <taxon>indigoferoid/millettioid clade</taxon>
        <taxon>Phaseoleae</taxon>
        <taxon>Glycine</taxon>
        <taxon>Glycine subgen. Soja</taxon>
    </lineage>
</organism>
<dbReference type="Pfam" id="PF03108">
    <property type="entry name" value="DBD_Tnp_Mut"/>
    <property type="match status" value="1"/>
</dbReference>
<reference evidence="6" key="1">
    <citation type="submission" date="2014-07" db="EMBL/GenBank/DDBJ databases">
        <title>Identification of a novel salt tolerance gene in wild soybean by whole-genome sequencing.</title>
        <authorList>
            <person name="Lam H.-M."/>
            <person name="Qi X."/>
            <person name="Li M.-W."/>
            <person name="Liu X."/>
            <person name="Xie M."/>
            <person name="Ni M."/>
            <person name="Xu X."/>
        </authorList>
    </citation>
    <scope>NUCLEOTIDE SEQUENCE [LARGE SCALE GENOMIC DNA]</scope>
    <source>
        <tissue evidence="6">Root</tissue>
    </source>
</reference>
<dbReference type="InterPro" id="IPR006564">
    <property type="entry name" value="Znf_PMZ"/>
</dbReference>
<evidence type="ECO:0000313" key="6">
    <source>
        <dbReference type="EMBL" id="KHN35347.1"/>
    </source>
</evidence>
<dbReference type="Proteomes" id="UP000053555">
    <property type="component" value="Unassembled WGS sequence"/>
</dbReference>
<dbReference type="SMART" id="SM00575">
    <property type="entry name" value="ZnF_PMZ"/>
    <property type="match status" value="1"/>
</dbReference>
<dbReference type="Pfam" id="PF04434">
    <property type="entry name" value="SWIM"/>
    <property type="match status" value="1"/>
</dbReference>
<evidence type="ECO:0000259" key="5">
    <source>
        <dbReference type="PROSITE" id="PS50966"/>
    </source>
</evidence>
<accession>A0A0B2RU63</accession>
<dbReference type="InterPro" id="IPR007527">
    <property type="entry name" value="Znf_SWIM"/>
</dbReference>
<keyword evidence="3" id="KW-0862">Zinc</keyword>
<evidence type="ECO:0000256" key="4">
    <source>
        <dbReference type="PROSITE-ProRule" id="PRU00325"/>
    </source>
</evidence>
<evidence type="ECO:0000256" key="1">
    <source>
        <dbReference type="ARBA" id="ARBA00022723"/>
    </source>
</evidence>
<feature type="domain" description="SWIM-type" evidence="5">
    <location>
        <begin position="451"/>
        <end position="492"/>
    </location>
</feature>
<dbReference type="PANTHER" id="PTHR31973:SF93">
    <property type="entry name" value="OS01G0595300 PROTEIN"/>
    <property type="match status" value="1"/>
</dbReference>
<dbReference type="InterPro" id="IPR018289">
    <property type="entry name" value="MULE_transposase_dom"/>
</dbReference>
<dbReference type="GO" id="GO:0008270">
    <property type="term" value="F:zinc ion binding"/>
    <property type="evidence" value="ECO:0007669"/>
    <property type="project" value="UniProtKB-KW"/>
</dbReference>
<dbReference type="PANTHER" id="PTHR31973">
    <property type="entry name" value="POLYPROTEIN, PUTATIVE-RELATED"/>
    <property type="match status" value="1"/>
</dbReference>
<name>A0A0B2RU63_GLYSO</name>
<gene>
    <name evidence="6" type="ORF">glysoja_028977</name>
</gene>
<evidence type="ECO:0000256" key="2">
    <source>
        <dbReference type="ARBA" id="ARBA00022771"/>
    </source>
</evidence>
<sequence>MANHSLVLDNNTSVSTVTVAEQPLVIGQEFADVETCRRTLKDIAIAMHFDLRIVKSDRSRFIAKCSKEGCPWRVHVAKCPGVPTFTVRTLHGEHTCEGVQNLHHQQASVGWVARSVEARIRDNPQYKPREILQDIRDQHGVAVSYMQAWRGKERSMAALHGTFEEGYRLLPAYCEQIRKTNPGSIASVVATGQENCFQRLFISYRASIYGFINACRPLLELDRAHLKGKYLGTLLCAAAVDADDALFPLAIAVVDSESDENWMWFMSELRKLLGVNTDNMPRLTILSERQRGLVEAVEHGFCLRSVSENFRDTFKNTKLVNIFWNAVYALTAAEFESKITEMMEISQDVISWFQQFPPYLWAVAYFDGVRYGHFTLGVTELLYNWALECHELPVVQMMEHIRQQMVSWFNDRQDMGMRWTSILVPSAEKRILEAIADAHCYQVLRANEVEFEIVSTERTNIVDIRSRECSCRRWQLYGLPCAHAAAALISCGHNAHMFAEPCFTVQSYRMTYSQMINPIPDKSQWRDLGEGAEGGGGARFDIIICPPKTRRPPGRPKKKVLRVENFKRPKRVVQCGRCHMLGHSQKKCTMPI</sequence>
<keyword evidence="2 4" id="KW-0863">Zinc-finger</keyword>
<keyword evidence="1" id="KW-0479">Metal-binding</keyword>
<dbReference type="PROSITE" id="PS50966">
    <property type="entry name" value="ZF_SWIM"/>
    <property type="match status" value="1"/>
</dbReference>